<protein>
    <submittedName>
        <fullName evidence="1">Uncharacterized protein</fullName>
    </submittedName>
</protein>
<organism evidence="1 2">
    <name type="scientific">Papaver somniferum</name>
    <name type="common">Opium poppy</name>
    <dbReference type="NCBI Taxonomy" id="3469"/>
    <lineage>
        <taxon>Eukaryota</taxon>
        <taxon>Viridiplantae</taxon>
        <taxon>Streptophyta</taxon>
        <taxon>Embryophyta</taxon>
        <taxon>Tracheophyta</taxon>
        <taxon>Spermatophyta</taxon>
        <taxon>Magnoliopsida</taxon>
        <taxon>Ranunculales</taxon>
        <taxon>Papaveraceae</taxon>
        <taxon>Papaveroideae</taxon>
        <taxon>Papaver</taxon>
    </lineage>
</organism>
<sequence>MGQLIMMGFDDLYDFCCKAADHDVDVDRPAMSMYG</sequence>
<dbReference type="AlphaFoldDB" id="A0A4Y7J1N4"/>
<evidence type="ECO:0000313" key="2">
    <source>
        <dbReference type="Proteomes" id="UP000316621"/>
    </source>
</evidence>
<keyword evidence="2" id="KW-1185">Reference proteome</keyword>
<dbReference type="Gramene" id="RZC53942">
    <property type="protein sequence ID" value="RZC53942"/>
    <property type="gene ID" value="C5167_012790"/>
</dbReference>
<gene>
    <name evidence="1" type="ORF">C5167_012790</name>
</gene>
<proteinExistence type="predicted"/>
<accession>A0A4Y7J1N4</accession>
<reference evidence="1 2" key="1">
    <citation type="journal article" date="2018" name="Science">
        <title>The opium poppy genome and morphinan production.</title>
        <authorList>
            <person name="Guo L."/>
            <person name="Winzer T."/>
            <person name="Yang X."/>
            <person name="Li Y."/>
            <person name="Ning Z."/>
            <person name="He Z."/>
            <person name="Teodor R."/>
            <person name="Lu Y."/>
            <person name="Bowser T.A."/>
            <person name="Graham I.A."/>
            <person name="Ye K."/>
        </authorList>
    </citation>
    <scope>NUCLEOTIDE SEQUENCE [LARGE SCALE GENOMIC DNA]</scope>
    <source>
        <strain evidence="2">cv. HN1</strain>
        <tissue evidence="1">Leaves</tissue>
    </source>
</reference>
<dbReference type="EMBL" id="CM010717">
    <property type="protein sequence ID" value="RZC53942.1"/>
    <property type="molecule type" value="Genomic_DNA"/>
</dbReference>
<name>A0A4Y7J1N4_PAPSO</name>
<dbReference type="Proteomes" id="UP000316621">
    <property type="component" value="Chromosome 3"/>
</dbReference>
<evidence type="ECO:0000313" key="1">
    <source>
        <dbReference type="EMBL" id="RZC53942.1"/>
    </source>
</evidence>